<proteinExistence type="predicted"/>
<accession>A0A7L7TMV1</accession>
<dbReference type="InterPro" id="IPR031618">
    <property type="entry name" value="T4SS_TraI"/>
</dbReference>
<dbReference type="Pfam" id="PF16932">
    <property type="entry name" value="T4SS_TraI"/>
    <property type="match status" value="1"/>
</dbReference>
<keyword evidence="1" id="KW-0732">Signal</keyword>
<dbReference type="AlphaFoldDB" id="A0A7L7TMV1"/>
<feature type="signal peptide" evidence="1">
    <location>
        <begin position="1"/>
        <end position="24"/>
    </location>
</feature>
<reference evidence="2" key="1">
    <citation type="submission" date="2019-02" db="EMBL/GenBank/DDBJ databases">
        <authorList>
            <person name="Taiaroa G."/>
            <person name="Butler M."/>
            <person name="Lamont I."/>
            <person name="Black M."/>
            <person name="Poulter J."/>
            <person name="Zhao M."/>
            <person name="Poulter R."/>
        </authorList>
    </citation>
    <scope>NUCLEOTIDE SEQUENCE</scope>
    <source>
        <strain evidence="2">1215</strain>
        <plasmid evidence="2">pMG4_1215</plasmid>
    </source>
</reference>
<organism evidence="2">
    <name type="scientific">Pseudomonas syringae pv. actinidiae</name>
    <dbReference type="NCBI Taxonomy" id="103796"/>
    <lineage>
        <taxon>Bacteria</taxon>
        <taxon>Pseudomonadati</taxon>
        <taxon>Pseudomonadota</taxon>
        <taxon>Gammaproteobacteria</taxon>
        <taxon>Pseudomonadales</taxon>
        <taxon>Pseudomonadaceae</taxon>
        <taxon>Pseudomonas</taxon>
        <taxon>Pseudomonas syringae</taxon>
    </lineage>
</organism>
<evidence type="ECO:0000256" key="1">
    <source>
        <dbReference type="SAM" id="SignalP"/>
    </source>
</evidence>
<keyword evidence="2" id="KW-0614">Plasmid</keyword>
<dbReference type="RefSeq" id="WP_193838647.1">
    <property type="nucleotide sequence ID" value="NZ_MK569690.1"/>
</dbReference>
<evidence type="ECO:0000313" key="2">
    <source>
        <dbReference type="EMBL" id="QOC74179.1"/>
    </source>
</evidence>
<name>A0A7L7TMV1_PSESF</name>
<protein>
    <submittedName>
        <fullName evidence="2">DotC protein</fullName>
    </submittedName>
</protein>
<sequence length="290" mass="33081">MGGLKMKTVLLGLMLTMASFHVLGDSIAQEDAISPEQALVEVKKKAKEAPSPTMDDDKRQELARIQLMSEAGRNYGVQLGRYNRWLAQARLLDNQSVQLDQSFPFGRLYLRSGTLQPPILDSAEDYRAIEDDGRLRKLVDKNFRTMVQARFRNTALTWRDFLLPDDMAKPPLPRETLLPRTSEESERWDKAMREGWEEGRSMAIDEADLRLEALQRGFRGMVLYRLLALHGMIDPPQVIERRPGEVITSDNGDELLIGVREEIISKDAYFVSEPGRWKALDYGFKAPGEK</sequence>
<dbReference type="EMBL" id="MK569690">
    <property type="protein sequence ID" value="QOC74179.1"/>
    <property type="molecule type" value="Genomic_DNA"/>
</dbReference>
<feature type="chain" id="PRO_5029467716" evidence="1">
    <location>
        <begin position="25"/>
        <end position="290"/>
    </location>
</feature>
<geneLocation type="plasmid" evidence="2">
    <name>pMG4_1215</name>
</geneLocation>